<sequence length="72" mass="8298">MPIRESNEFGAQHSRFDASAAEETLHELEAQYAAGEIEAHAYFEKKQSLVRLFLKATTNPRRKRREENYGGD</sequence>
<evidence type="ECO:0000313" key="1">
    <source>
        <dbReference type="EMBL" id="MBL3680565.1"/>
    </source>
</evidence>
<dbReference type="RefSeq" id="WP_202345834.1">
    <property type="nucleotide sequence ID" value="NZ_BAAAPI010000005.1"/>
</dbReference>
<proteinExistence type="predicted"/>
<dbReference type="Proteomes" id="UP001645859">
    <property type="component" value="Unassembled WGS sequence"/>
</dbReference>
<comment type="caution">
    <text evidence="1">The sequence shown here is derived from an EMBL/GenBank/DDBJ whole genome shotgun (WGS) entry which is preliminary data.</text>
</comment>
<keyword evidence="2" id="KW-1185">Reference proteome</keyword>
<evidence type="ECO:0000313" key="2">
    <source>
        <dbReference type="Proteomes" id="UP001645859"/>
    </source>
</evidence>
<accession>A0ABS1SJ13</accession>
<gene>
    <name evidence="1" type="ORF">D3230_14885</name>
</gene>
<dbReference type="EMBL" id="QYAC01000008">
    <property type="protein sequence ID" value="MBL3680565.1"/>
    <property type="molecule type" value="Genomic_DNA"/>
</dbReference>
<protein>
    <recommendedName>
        <fullName evidence="3">SHOCT domain-containing protein</fullName>
    </recommendedName>
</protein>
<reference evidence="1 2" key="1">
    <citation type="submission" date="2018-09" db="EMBL/GenBank/DDBJ databases">
        <title>Comparative genomics of Leucobacter spp.</title>
        <authorList>
            <person name="Reis A.C."/>
            <person name="Kolvenbach B.A."/>
            <person name="Corvini P.F.X."/>
            <person name="Nunes O.C."/>
        </authorList>
    </citation>
    <scope>NUCLEOTIDE SEQUENCE [LARGE SCALE GENOMIC DNA]</scope>
    <source>
        <strain evidence="1 2">TAN 31504</strain>
    </source>
</reference>
<organism evidence="1 2">
    <name type="scientific">Leucobacter chromiireducens subsp. solipictus</name>
    <dbReference type="NCBI Taxonomy" id="398235"/>
    <lineage>
        <taxon>Bacteria</taxon>
        <taxon>Bacillati</taxon>
        <taxon>Actinomycetota</taxon>
        <taxon>Actinomycetes</taxon>
        <taxon>Micrococcales</taxon>
        <taxon>Microbacteriaceae</taxon>
        <taxon>Leucobacter</taxon>
    </lineage>
</organism>
<evidence type="ECO:0008006" key="3">
    <source>
        <dbReference type="Google" id="ProtNLM"/>
    </source>
</evidence>
<name>A0ABS1SJ13_9MICO</name>